<evidence type="ECO:0000313" key="7">
    <source>
        <dbReference type="EMBL" id="ODV68218.1"/>
    </source>
</evidence>
<dbReference type="InterPro" id="IPR019449">
    <property type="entry name" value="FMP27_WPPW_RBG"/>
</dbReference>
<dbReference type="EMBL" id="KV454540">
    <property type="protein sequence ID" value="ODV68218.1"/>
    <property type="molecule type" value="Genomic_DNA"/>
</dbReference>
<reference evidence="8" key="1">
    <citation type="submission" date="2016-05" db="EMBL/GenBank/DDBJ databases">
        <title>Comparative genomics of biotechnologically important yeasts.</title>
        <authorList>
            <consortium name="DOE Joint Genome Institute"/>
            <person name="Riley R."/>
            <person name="Haridas S."/>
            <person name="Wolfe K.H."/>
            <person name="Lopes M.R."/>
            <person name="Hittinger C.T."/>
            <person name="Goker M."/>
            <person name="Salamov A."/>
            <person name="Wisecaver J."/>
            <person name="Long T.M."/>
            <person name="Aerts A.L."/>
            <person name="Barry K."/>
            <person name="Choi C."/>
            <person name="Clum A."/>
            <person name="Coughlan A.Y."/>
            <person name="Deshpande S."/>
            <person name="Douglass A.P."/>
            <person name="Hanson S.J."/>
            <person name="Klenk H.-P."/>
            <person name="Labutti K."/>
            <person name="Lapidus A."/>
            <person name="Lindquist E."/>
            <person name="Lipzen A."/>
            <person name="Meier-Kolthoff J.P."/>
            <person name="Ohm R.A."/>
            <person name="Otillar R.P."/>
            <person name="Pangilinan J."/>
            <person name="Peng Y."/>
            <person name="Rokas A."/>
            <person name="Rosa C.A."/>
            <person name="Scheuner C."/>
            <person name="Sibirny A.A."/>
            <person name="Slot J.C."/>
            <person name="Stielow J.B."/>
            <person name="Sun H."/>
            <person name="Kurtzman C.P."/>
            <person name="Blackwell M."/>
            <person name="Grigoriev I.V."/>
            <person name="Jeffries T.W."/>
        </authorList>
    </citation>
    <scope>NUCLEOTIDE SEQUENCE [LARGE SCALE GENOMIC DNA]</scope>
    <source>
        <strain evidence="8">NRRL Y-1933</strain>
    </source>
</reference>
<protein>
    <submittedName>
        <fullName evidence="7">Uncharacterized protein</fullName>
    </submittedName>
</protein>
<name>A0A1E4RLS1_9ASCO</name>
<feature type="compositionally biased region" description="Acidic residues" evidence="2">
    <location>
        <begin position="2536"/>
        <end position="2551"/>
    </location>
</feature>
<accession>A0A1E4RLS1</accession>
<keyword evidence="3" id="KW-0812">Transmembrane</keyword>
<dbReference type="SMART" id="SM01216">
    <property type="entry name" value="Fmp27_WPPW"/>
    <property type="match status" value="1"/>
</dbReference>
<feature type="coiled-coil region" evidence="1">
    <location>
        <begin position="1921"/>
        <end position="1965"/>
    </location>
</feature>
<dbReference type="STRING" id="984485.A0A1E4RLS1"/>
<keyword evidence="3" id="KW-0472">Membrane</keyword>
<evidence type="ECO:0000259" key="4">
    <source>
        <dbReference type="SMART" id="SM01214"/>
    </source>
</evidence>
<dbReference type="Pfam" id="PF10344">
    <property type="entry name" value="Hobbit"/>
    <property type="match status" value="1"/>
</dbReference>
<dbReference type="PANTHER" id="PTHR15678">
    <property type="entry name" value="ANTIGEN MLAA-22-RELATED"/>
    <property type="match status" value="1"/>
</dbReference>
<organism evidence="7 8">
    <name type="scientific">Hyphopichia burtonii NRRL Y-1933</name>
    <dbReference type="NCBI Taxonomy" id="984485"/>
    <lineage>
        <taxon>Eukaryota</taxon>
        <taxon>Fungi</taxon>
        <taxon>Dikarya</taxon>
        <taxon>Ascomycota</taxon>
        <taxon>Saccharomycotina</taxon>
        <taxon>Pichiomycetes</taxon>
        <taxon>Debaryomycetaceae</taxon>
        <taxon>Hyphopichia</taxon>
    </lineage>
</organism>
<gene>
    <name evidence="7" type="ORF">HYPBUDRAFT_6014</name>
</gene>
<keyword evidence="3" id="KW-1133">Transmembrane helix</keyword>
<feature type="region of interest" description="Disordered" evidence="2">
    <location>
        <begin position="587"/>
        <end position="609"/>
    </location>
</feature>
<dbReference type="PROSITE" id="PS51257">
    <property type="entry name" value="PROKAR_LIPOPROTEIN"/>
    <property type="match status" value="1"/>
</dbReference>
<keyword evidence="1" id="KW-0175">Coiled coil</keyword>
<evidence type="ECO:0000259" key="6">
    <source>
        <dbReference type="SMART" id="SM01216"/>
    </source>
</evidence>
<feature type="region of interest" description="Disordered" evidence="2">
    <location>
        <begin position="2232"/>
        <end position="2259"/>
    </location>
</feature>
<feature type="transmembrane region" description="Helical" evidence="3">
    <location>
        <begin position="7"/>
        <end position="31"/>
    </location>
</feature>
<keyword evidence="8" id="KW-1185">Reference proteome</keyword>
<dbReference type="OrthoDB" id="1562405at2759"/>
<evidence type="ECO:0000256" key="3">
    <source>
        <dbReference type="SAM" id="Phobius"/>
    </source>
</evidence>
<dbReference type="InterPro" id="IPR019415">
    <property type="entry name" value="FMP27_SW_RBG"/>
</dbReference>
<feature type="domain" description="FMP27/BLTP2/Hobbit GFWDK motif-containing RBG unit" evidence="4">
    <location>
        <begin position="1363"/>
        <end position="1516"/>
    </location>
</feature>
<evidence type="ECO:0000256" key="2">
    <source>
        <dbReference type="SAM" id="MobiDB-lite"/>
    </source>
</evidence>
<feature type="domain" description="FMP27 SW motif-containing RBG unit" evidence="5">
    <location>
        <begin position="1244"/>
        <end position="1345"/>
    </location>
</feature>
<sequence length="2740" mass="315399">MLMKIVYYGLGLIACWWFSWYFIALITGFHLCSISINNGVLFNGLSFCSSKIVINLKSLRFRLWGNTRMIILDDLNITLLNDDDTINKKHGKSKLKNKPKNRKPTELSELEDLNSTKISVLPANRLAKVLLRFILKHIPKIDIEIRNTSITSSAKFKTRIDYAKFTILSRYSKRHDDVIKFYSNIVTTNVQIRNTATVMEHLPPSSLGTFRFQLNYSIHMFHGDLQNIQLKIFTSDVKVSVFNTFKYLIKKLSKENDGLGLQQDQDAATDEDEDDIDLDNFNFPRSDSFRYDIPAESSKSPPSTSESLKENNDSKFQKRLNRIVKLHNKIYSAINEISIHVENTSFLEIPFATTEDNQTFTEYFKQSHPRTSVSLNIKSMSVNLQKLYEGSAGFEVLFDPKVDKPFHATTSFQLLKLDYSKLVYDEIKKTHFAESDEVLNIPNYSFTFKSNIMDNLANGYGFKNCMVEFFSSASSPILDVDTAQLSSLLYNLILLKKFLKLNDLKRENRKLARRLEKIDLNDNDESYLAYSHTGADSHNQSVFNNQQKEIKQEQRNLLLNNYNESDTSYSSQDADDMDETKIELDYENSSPNKKNYEAGSSVNGSSAKSSPLKNKFFKLLNDYYPRLDVKLIIEQPRLIIRNNDKLHERIQILNFSYSLLNVHVMTTAARDYDAKCHILHPCTTYHEKSDIESANYTNEIIKKEILSLRSAHFQFDILKNLRVKSLIDIDELMVDLGELDVLVGINRLFMDVTTMTDRDMNTGLINLFLNSEIIKQRSVYPLFHPMLASPGLLSSPASEADLKGASLESKLFKVLPHWLVEAELRVSHSHVHIGSRSVLIGKDYISQVFGNGFDKDFGSSNHNLRAVKFTFDDFKAKIKNDTRKLSLDIPSSTAHSSTDSLIPPSMATSQDTLTSNLLSENNSDILFWAFNIEVNKINSSVRNDLVTEKFENFLSVPNFNIEVGAVIQNSQKKLRIDGNVGELRGSYDRYKLMTIIGSIYLIKEIFINPFKSITRKFKNDMKRFSSQRTISNRHLQPKKLKDFLHGEVKVVKSDLILHLSDDFKIKLQLFNLINIFSHGVLRVDNSFARILADSPTIEGYWSRLACIDGLKIDVNDPDLSHKIAVDSESIRLIQPHSFVVHQLFDNLSISIKTMKHLVHAMKGNNELKVNVVKPKESKTVKVPKMKITSNRLSFCMEDDPFESELSVIYQLGIVEQRKRLEQISLFEERAANELNEHNEVDLEDKYETLLKTFSTQWVRKIRLYKDRLNDEIVSNRKFLFGNEASLARNENTKIVAYMSQAPLLSVIMDGFDLDLQTTKFDLRDLPQFIHDMGQGVPKSTKYSLMFPSYIQLTLTELRMHLRDYPLPLLHLPPDSHEKALNLEGHLVISEALIKKAEHLRKLYIPLTKHMKNIEKDKHYSLTIEKSLSTVKLYTDIQVKFGSKLPSRFVWGQSYQFGIQQVMLNFDQFSKPPVDPSMKLGFWDKLRLIMHGKFKIITGPSNGLEVAFKGSRDPYDLFDSSSGFVLAFSDNVEWKVNENDDSRLFFDIKSDKISWYIPNYLISPLLSWTRESSKFVYLPNTKRFISSCFAYYLDDTSSDSIDPFEVQSDLVEKQVLNLHGGVNFKVGFILQRSVSPDSDEVTDECKPHYEINLYNPDFTGKDHDSYAGFRSDKLHMAISLSANTESSYNAIHLSPGVFKQFFSWWKLFSGNMMLPIRRGVMFGELKKSMKFSQHLFTNKFQFRFKSLFISHLYRDETIDSEQDSIECVGVRAKMDDFIVDLHQRKEPRIEVHEGLSRNKKIMKMNFNIGEVHLSGIDLRLMHAVFDQDIYSVKKAKNESNSHYNNFDNDDQWFDILDYEEAYLPSLNSNPRKVDIYPLMYSKRFSYLRDTETNKSEQTNTQLGSESTHDCLLKSTDVYTPQIELFNDRIEQLREQIKENRTKNYSNKNLNNRIASLKGDIDECRHQKRRFINRSDAHTDTSNAESKENFHNKFVLISMFLKWNVNNRNFLLKYIHFVQLKSSFKKYLSYESISTLEELIHRNENRFTSDELSAITSGFNKIKLNSSTKESTKTKETSKDRFNGFDEIIRRVKDNEKINEDFMIEIISPQIQLQSEDAPDSVVLIAAPGIDAKIISVVDKKTNSLVINGQELEKRYGFMLKDANIFVIEKNDTKHSNNLILNKSSYGTKTNWPPWLGIEICKNGVLAGKDKLLVEKSSLMVTYDQIKPMASKLSQIEEGGSNDQDSEEKQEPEPPQSEGISNRLRVDMPNFIISSTSKQYFTLYIIVTSLLFYSEPMSKSLSEKLEKLKFSIDFQDLRALHANLSSSHKYYQLMNILSNNYNFRQSMLDNESLNDYLMLNIERGNVVTDIYLMMQSILNGDIYQAGNGAQPKAEWILKADQIILHMLEDDRTPILDIAIAHGRYTRTIKEDNSNDNKLQIEMMQGFNLLPNAHYQGFLEPLEAPKFESNEQNLINVDWSMKRSIGGIKIMENFQVNSQPLNIKIDEITGEKLMNFIFRTELESINESPLLNKLKDIETQSDDSVGESDYDDSSAGDTQSQGFVEQLDGTNKNVKFDENASHTNPRKKSNRDVSKMSNHALSISGSSDSQGVIDNDIEEMIHRSKSYLSIVSLKANPFLLLLSIKCNKGYRRALNVENLKIKLPELSIENEILSVLEVTMMMKKLIIKTLLSHTGRLLRNKMSVKRRLGKNFINKPLKPVKKYVKFTQVSELAEEGLTVMSEP</sequence>
<dbReference type="SMART" id="SM01214">
    <property type="entry name" value="Fmp27_GFWDK"/>
    <property type="match status" value="1"/>
</dbReference>
<dbReference type="Proteomes" id="UP000095085">
    <property type="component" value="Unassembled WGS sequence"/>
</dbReference>
<feature type="compositionally biased region" description="Low complexity" evidence="2">
    <location>
        <begin position="296"/>
        <end position="306"/>
    </location>
</feature>
<evidence type="ECO:0000259" key="5">
    <source>
        <dbReference type="SMART" id="SM01215"/>
    </source>
</evidence>
<feature type="region of interest" description="Disordered" evidence="2">
    <location>
        <begin position="2534"/>
        <end position="2592"/>
    </location>
</feature>
<feature type="compositionally biased region" description="Low complexity" evidence="2">
    <location>
        <begin position="598"/>
        <end position="609"/>
    </location>
</feature>
<evidence type="ECO:0000313" key="8">
    <source>
        <dbReference type="Proteomes" id="UP000095085"/>
    </source>
</evidence>
<feature type="domain" description="FMP27 WPPW motif-containing RBG unit" evidence="6">
    <location>
        <begin position="1768"/>
        <end position="2199"/>
    </location>
</feature>
<feature type="compositionally biased region" description="Polar residues" evidence="2">
    <location>
        <begin position="2552"/>
        <end position="2570"/>
    </location>
</feature>
<evidence type="ECO:0000256" key="1">
    <source>
        <dbReference type="SAM" id="Coils"/>
    </source>
</evidence>
<dbReference type="InterPro" id="IPR019441">
    <property type="entry name" value="FMP27/BLTP2/Hobbit_GFWDK_RBG"/>
</dbReference>
<dbReference type="InterPro" id="IPR045167">
    <property type="entry name" value="Hobbit"/>
</dbReference>
<feature type="region of interest" description="Disordered" evidence="2">
    <location>
        <begin position="283"/>
        <end position="313"/>
    </location>
</feature>
<dbReference type="RefSeq" id="XP_020077285.1">
    <property type="nucleotide sequence ID" value="XM_020223539.1"/>
</dbReference>
<proteinExistence type="predicted"/>
<dbReference type="SMART" id="SM01215">
    <property type="entry name" value="Fmp27_SW"/>
    <property type="match status" value="1"/>
</dbReference>
<dbReference type="PANTHER" id="PTHR15678:SF15">
    <property type="entry name" value="PROTEIN FMP27, MITOCHONDRIAL"/>
    <property type="match status" value="1"/>
</dbReference>
<dbReference type="GeneID" id="30998088"/>